<dbReference type="HOGENOM" id="CLU_487206_0_0_7"/>
<dbReference type="Gene3D" id="3.40.309.10">
    <property type="entry name" value="Aldehyde Dehydrogenase, Chain A, domain 2"/>
    <property type="match status" value="1"/>
</dbReference>
<dbReference type="InterPro" id="IPR016163">
    <property type="entry name" value="Ald_DH_C"/>
</dbReference>
<dbReference type="EMBL" id="CP001359">
    <property type="protein sequence ID" value="ACL64616.1"/>
    <property type="molecule type" value="Genomic_DNA"/>
</dbReference>
<reference evidence="3" key="1">
    <citation type="submission" date="2009-01" db="EMBL/GenBank/DDBJ databases">
        <title>Complete sequence of Anaeromyxobacter dehalogenans 2CP-1.</title>
        <authorList>
            <consortium name="US DOE Joint Genome Institute"/>
            <person name="Lucas S."/>
            <person name="Copeland A."/>
            <person name="Lapidus A."/>
            <person name="Glavina del Rio T."/>
            <person name="Dalin E."/>
            <person name="Tice H."/>
            <person name="Bruce D."/>
            <person name="Goodwin L."/>
            <person name="Pitluck S."/>
            <person name="Saunders E."/>
            <person name="Brettin T."/>
            <person name="Detter J.C."/>
            <person name="Han C."/>
            <person name="Larimer F."/>
            <person name="Land M."/>
            <person name="Hauser L."/>
            <person name="Kyrpides N."/>
            <person name="Ovchinnikova G."/>
            <person name="Beliaev A.S."/>
            <person name="Richardson P."/>
        </authorList>
    </citation>
    <scope>NUCLEOTIDE SEQUENCE</scope>
    <source>
        <strain evidence="3">2CP-1</strain>
    </source>
</reference>
<organism evidence="3 4">
    <name type="scientific">Anaeromyxobacter dehalogenans (strain ATCC BAA-258 / DSM 21875 / 2CP-1)</name>
    <dbReference type="NCBI Taxonomy" id="455488"/>
    <lineage>
        <taxon>Bacteria</taxon>
        <taxon>Pseudomonadati</taxon>
        <taxon>Myxococcota</taxon>
        <taxon>Myxococcia</taxon>
        <taxon>Myxococcales</taxon>
        <taxon>Cystobacterineae</taxon>
        <taxon>Anaeromyxobacteraceae</taxon>
        <taxon>Anaeromyxobacter</taxon>
    </lineage>
</organism>
<keyword evidence="4" id="KW-1185">Reference proteome</keyword>
<sequence length="566" mass="60703">MPAAPAPTEPRALDEAVARLREAAPGWAAAPLAARAALARAMLEGVGRTARRAVEAACAAKGLPSDAPQAGEEWLSGPYVTARILRQLERSLTLLARNGNTPVGKLSETVDGRLSVQVFPLTRQDRLLLAGVRAEAHLVEGMTEERLHETRARFHKAPDHQGKVCLVLGAGNINSIPAVDVAGKLFNEGKVCVLKMNPVNAYLGPILEDAFSPAIARGLLAIVYGGAEVGSYLAHHRGVDEVHITGSDRTHDAIVWGPPGPERDARRSSGTPLLAKEITSELGNVSPVLVVPGPWDAGTLRFQAESVAGMVTYNASFNCNAAKMLVLPRGWRRRDAFLAAVEHFMALSPARRAWYPGAADRYRALTEGRAAVRRVGQGEGALPWTLVTGLDADSEDPAFVTEPFCSILSETAVGSEDPVDFLEQAVAFANDRLWGTLAAHIVVHPRTLADPSLEAALQRAIRRLRYGTVAVNTWAGYGYGLGTAPWGAFPGSTLEDVQSGRGFVHNTVMLEGVEKVVVWHPARTFPKPPYFPSHATTDALGRSLVRLETRGRWRDLPAVVLAGIRG</sequence>
<feature type="domain" description="Aldehyde dehydrogenase" evidence="2">
    <location>
        <begin position="189"/>
        <end position="341"/>
    </location>
</feature>
<dbReference type="Proteomes" id="UP000007089">
    <property type="component" value="Chromosome"/>
</dbReference>
<protein>
    <submittedName>
        <fullName evidence="3">Aldehyde dehydrogenase</fullName>
    </submittedName>
</protein>
<evidence type="ECO:0000313" key="4">
    <source>
        <dbReference type="Proteomes" id="UP000007089"/>
    </source>
</evidence>
<evidence type="ECO:0000313" key="3">
    <source>
        <dbReference type="EMBL" id="ACL64616.1"/>
    </source>
</evidence>
<dbReference type="SUPFAM" id="SSF53720">
    <property type="entry name" value="ALDH-like"/>
    <property type="match status" value="1"/>
</dbReference>
<dbReference type="AlphaFoldDB" id="B8JGE5"/>
<keyword evidence="1" id="KW-0560">Oxidoreductase</keyword>
<dbReference type="InterPro" id="IPR015590">
    <property type="entry name" value="Aldehyde_DH_dom"/>
</dbReference>
<dbReference type="Pfam" id="PF00171">
    <property type="entry name" value="Aldedh"/>
    <property type="match status" value="1"/>
</dbReference>
<evidence type="ECO:0000256" key="1">
    <source>
        <dbReference type="ARBA" id="ARBA00023002"/>
    </source>
</evidence>
<dbReference type="KEGG" id="acp:A2cp1_1272"/>
<dbReference type="InterPro" id="IPR016162">
    <property type="entry name" value="Ald_DH_N"/>
</dbReference>
<name>B8JGE5_ANAD2</name>
<dbReference type="InterPro" id="IPR016161">
    <property type="entry name" value="Ald_DH/histidinol_DH"/>
</dbReference>
<gene>
    <name evidence="3" type="ordered locus">A2cp1_1272</name>
</gene>
<dbReference type="GO" id="GO:0016620">
    <property type="term" value="F:oxidoreductase activity, acting on the aldehyde or oxo group of donors, NAD or NADP as acceptor"/>
    <property type="evidence" value="ECO:0007669"/>
    <property type="project" value="InterPro"/>
</dbReference>
<evidence type="ECO:0000259" key="2">
    <source>
        <dbReference type="Pfam" id="PF00171"/>
    </source>
</evidence>
<proteinExistence type="predicted"/>
<dbReference type="Gene3D" id="3.40.605.10">
    <property type="entry name" value="Aldehyde Dehydrogenase, Chain A, domain 1"/>
    <property type="match status" value="1"/>
</dbReference>
<accession>B8JGE5</accession>